<feature type="transmembrane region" description="Helical" evidence="2">
    <location>
        <begin position="12"/>
        <end position="29"/>
    </location>
</feature>
<feature type="compositionally biased region" description="Acidic residues" evidence="1">
    <location>
        <begin position="1051"/>
        <end position="1061"/>
    </location>
</feature>
<evidence type="ECO:0000256" key="1">
    <source>
        <dbReference type="SAM" id="MobiDB-lite"/>
    </source>
</evidence>
<feature type="transmembrane region" description="Helical" evidence="2">
    <location>
        <begin position="431"/>
        <end position="451"/>
    </location>
</feature>
<dbReference type="Pfam" id="PF00873">
    <property type="entry name" value="ACR_tran"/>
    <property type="match status" value="1"/>
</dbReference>
<dbReference type="InterPro" id="IPR001036">
    <property type="entry name" value="Acrflvin-R"/>
</dbReference>
<dbReference type="Gene3D" id="1.20.1640.10">
    <property type="entry name" value="Multidrug efflux transporter AcrB transmembrane domain"/>
    <property type="match status" value="2"/>
</dbReference>
<evidence type="ECO:0000313" key="4">
    <source>
        <dbReference type="Proteomes" id="UP000324974"/>
    </source>
</evidence>
<reference evidence="4" key="1">
    <citation type="submission" date="2019-08" db="EMBL/GenBank/DDBJ databases">
        <title>Limnoglobus roseus gen. nov., sp. nov., a novel freshwater planctomycete with a giant genome from the family Gemmataceae.</title>
        <authorList>
            <person name="Kulichevskaya I.S."/>
            <person name="Naumoff D.G."/>
            <person name="Miroshnikov K."/>
            <person name="Ivanova A."/>
            <person name="Philippov D.A."/>
            <person name="Hakobyan A."/>
            <person name="Rijpstra I.C."/>
            <person name="Sinninghe Damste J.S."/>
            <person name="Liesack W."/>
            <person name="Dedysh S.N."/>
        </authorList>
    </citation>
    <scope>NUCLEOTIDE SEQUENCE [LARGE SCALE GENOMIC DNA]</scope>
    <source>
        <strain evidence="4">PX52</strain>
    </source>
</reference>
<keyword evidence="2" id="KW-0812">Transmembrane</keyword>
<dbReference type="Proteomes" id="UP000324974">
    <property type="component" value="Chromosome"/>
</dbReference>
<evidence type="ECO:0000313" key="3">
    <source>
        <dbReference type="EMBL" id="QEL19789.1"/>
    </source>
</evidence>
<gene>
    <name evidence="3" type="ORF">PX52LOC_06868</name>
</gene>
<accession>A0A5C1AK68</accession>
<dbReference type="RefSeq" id="WP_149114147.1">
    <property type="nucleotide sequence ID" value="NZ_CP042425.1"/>
</dbReference>
<dbReference type="PANTHER" id="PTHR32063">
    <property type="match status" value="1"/>
</dbReference>
<dbReference type="EMBL" id="CP042425">
    <property type="protein sequence ID" value="QEL19789.1"/>
    <property type="molecule type" value="Genomic_DNA"/>
</dbReference>
<dbReference type="PANTHER" id="PTHR32063:SF8">
    <property type="entry name" value="CATION EFFLUX PROTEIN"/>
    <property type="match status" value="1"/>
</dbReference>
<proteinExistence type="predicted"/>
<feature type="transmembrane region" description="Helical" evidence="2">
    <location>
        <begin position="360"/>
        <end position="380"/>
    </location>
</feature>
<name>A0A5C1AK68_9BACT</name>
<dbReference type="Gene3D" id="3.30.2090.10">
    <property type="entry name" value="Multidrug efflux transporter AcrB TolC docking domain, DN and DC subdomains"/>
    <property type="match status" value="2"/>
</dbReference>
<dbReference type="SUPFAM" id="SSF82714">
    <property type="entry name" value="Multidrug efflux transporter AcrB TolC docking domain, DN and DC subdomains"/>
    <property type="match status" value="2"/>
</dbReference>
<dbReference type="SUPFAM" id="SSF82866">
    <property type="entry name" value="Multidrug efflux transporter AcrB transmembrane domain"/>
    <property type="match status" value="2"/>
</dbReference>
<organism evidence="3 4">
    <name type="scientific">Limnoglobus roseus</name>
    <dbReference type="NCBI Taxonomy" id="2598579"/>
    <lineage>
        <taxon>Bacteria</taxon>
        <taxon>Pseudomonadati</taxon>
        <taxon>Planctomycetota</taxon>
        <taxon>Planctomycetia</taxon>
        <taxon>Gemmatales</taxon>
        <taxon>Gemmataceae</taxon>
        <taxon>Limnoglobus</taxon>
    </lineage>
</organism>
<feature type="transmembrane region" description="Helical" evidence="2">
    <location>
        <begin position="989"/>
        <end position="1008"/>
    </location>
</feature>
<sequence>MWIVQLALRRTYTFLVAAVLILAVGLVAIRRMPVDNFPNIDIPVVSVVYLYSGMPADDVERRILLVTERVLTASVSDIEHIESQAYNGAGVIRVYFYPGSKVEAGLAQVTATCQTVLNNMPQGTTPPYIVRYSATSVPIVQLAISSETLTEAELYDYTANFIIQRLGTVQGARVPQPYGGKPRQIMVDIDPHQLYARGLSAADISAAVNTQNLVLPGGTAKIGEYDYNVRVNSSPEVVEAFNNIPVKSINGVPVYLRDVAHVRDGFAVQTNVVRRDGKRAVMLPILKAEGASMLDVVTRVRAALPNIQAQLPPELKIELLFDQSVFVRHAVEGVLHEGAIAAGLTALLILVFLGSWRSTVVVISSIPLSILCSIIGLWAFGQTLNVMTLGGLALAVGILVDDATVEIENVHRNMAMKKPIRRAILDGAQQIAIPAFVSTLAICIVFVPVVFLTGPAAYLFIPLALAVIFAMMSSYLLSRTLVPTLMLYLMKKEADQYMTGHHGDAKGVFGRLHALFEHGFEAFRQAYRGLLDWALHHRWITLTGMSLFAAGSIGLVFLTGRDFFPTVDGGQIRLHVRAPSGTRIEETERIFGRVEDVIREIVPKTELDTILDNMGVSPFYTNTSYITSELVSVADGEILVSLKPDHRPTPDYIRQLRKELPKRFPNCSFDFLAADITGQVLTFGKSAPVNVQVVGVKREENLAAAKKLRDQIAQIPGVVDARIRQITDAPDLKIDVDRVLASELNVTQQEAARALLVSLSSSNVATPNFWVNPKNGVNYRVAVQTPQAQMSTVEALLNTPVTPPRDGGSPQLLANIAEMRRSQSAGLISHYNVQPVYEISASIQDRDLGSASTEIKRLVEQTRPTLPKGTLIAIRGQIESMDESFLGLGGGMVFAVLLVYLLMVVNFQSWIDPFIILTALPGAAAGMLWSLFATGTTISVPALMGGIMTIGVATANSILMVTFANERRHDGLNAYDAALDAGSTRLRPVVMTALAMIVGMLPMSLGLGDGGEQNAPLGRAVIGGLLVATFYTLFFVPIMYSMLRRKPPMSNEEEQQKEEEESMSHAAQQPAAGGVS</sequence>
<dbReference type="InterPro" id="IPR027463">
    <property type="entry name" value="AcrB_DN_DC_subdom"/>
</dbReference>
<feature type="transmembrane region" description="Helical" evidence="2">
    <location>
        <begin position="457"/>
        <end position="477"/>
    </location>
</feature>
<feature type="region of interest" description="Disordered" evidence="1">
    <location>
        <begin position="1047"/>
        <end position="1076"/>
    </location>
</feature>
<protein>
    <submittedName>
        <fullName evidence="3">AcrB/AcrD/AcrF family protein</fullName>
    </submittedName>
</protein>
<feature type="transmembrane region" description="Helical" evidence="2">
    <location>
        <begin position="914"/>
        <end position="932"/>
    </location>
</feature>
<keyword evidence="2" id="KW-1133">Transmembrane helix</keyword>
<dbReference type="GO" id="GO:0042910">
    <property type="term" value="F:xenobiotic transmembrane transporter activity"/>
    <property type="evidence" value="ECO:0007669"/>
    <property type="project" value="TreeGrafter"/>
</dbReference>
<feature type="transmembrane region" description="Helical" evidence="2">
    <location>
        <begin position="1020"/>
        <end position="1040"/>
    </location>
</feature>
<keyword evidence="4" id="KW-1185">Reference proteome</keyword>
<feature type="transmembrane region" description="Helical" evidence="2">
    <location>
        <begin position="386"/>
        <end position="410"/>
    </location>
</feature>
<feature type="transmembrane region" description="Helical" evidence="2">
    <location>
        <begin position="885"/>
        <end position="907"/>
    </location>
</feature>
<feature type="transmembrane region" description="Helical" evidence="2">
    <location>
        <begin position="539"/>
        <end position="558"/>
    </location>
</feature>
<dbReference type="Gene3D" id="3.30.70.1320">
    <property type="entry name" value="Multidrug efflux transporter AcrB pore domain like"/>
    <property type="match status" value="1"/>
</dbReference>
<feature type="transmembrane region" description="Helical" evidence="2">
    <location>
        <begin position="938"/>
        <end position="959"/>
    </location>
</feature>
<dbReference type="OrthoDB" id="9757876at2"/>
<dbReference type="GO" id="GO:0005886">
    <property type="term" value="C:plasma membrane"/>
    <property type="evidence" value="ECO:0007669"/>
    <property type="project" value="TreeGrafter"/>
</dbReference>
<dbReference type="PRINTS" id="PR00702">
    <property type="entry name" value="ACRIFLAVINRP"/>
</dbReference>
<dbReference type="KEGG" id="lrs:PX52LOC_06868"/>
<dbReference type="AlphaFoldDB" id="A0A5C1AK68"/>
<evidence type="ECO:0000256" key="2">
    <source>
        <dbReference type="SAM" id="Phobius"/>
    </source>
</evidence>
<dbReference type="SUPFAM" id="SSF82693">
    <property type="entry name" value="Multidrug efflux transporter AcrB pore domain, PN1, PN2, PC1 and PC2 subdomains"/>
    <property type="match status" value="2"/>
</dbReference>
<feature type="transmembrane region" description="Helical" evidence="2">
    <location>
        <begin position="334"/>
        <end position="353"/>
    </location>
</feature>
<dbReference type="Gene3D" id="3.30.70.1430">
    <property type="entry name" value="Multidrug efflux transporter AcrB pore domain"/>
    <property type="match status" value="2"/>
</dbReference>
<keyword evidence="2" id="KW-0472">Membrane</keyword>
<dbReference type="Gene3D" id="3.30.70.1440">
    <property type="entry name" value="Multidrug efflux transporter AcrB pore domain"/>
    <property type="match status" value="1"/>
</dbReference>